<name>A0A383B1H2_9ZZZZ</name>
<dbReference type="AlphaFoldDB" id="A0A383B1H2"/>
<dbReference type="Gene3D" id="3.20.20.10">
    <property type="entry name" value="Alanine racemase"/>
    <property type="match status" value="1"/>
</dbReference>
<sequence length="59" mass="6962">VGITKSFPKKIWDLALNVNLTTLGESRIQETIEKEKTFRKRDKIELHFIGHLQSNKVRR</sequence>
<protein>
    <submittedName>
        <fullName evidence="1">Uncharacterized protein</fullName>
    </submittedName>
</protein>
<feature type="non-terminal residue" evidence="1">
    <location>
        <position position="59"/>
    </location>
</feature>
<dbReference type="InterPro" id="IPR029066">
    <property type="entry name" value="PLP-binding_barrel"/>
</dbReference>
<organism evidence="1">
    <name type="scientific">marine metagenome</name>
    <dbReference type="NCBI Taxonomy" id="408172"/>
    <lineage>
        <taxon>unclassified sequences</taxon>
        <taxon>metagenomes</taxon>
        <taxon>ecological metagenomes</taxon>
    </lineage>
</organism>
<dbReference type="SUPFAM" id="SSF51419">
    <property type="entry name" value="PLP-binding barrel"/>
    <property type="match status" value="1"/>
</dbReference>
<evidence type="ECO:0000313" key="1">
    <source>
        <dbReference type="EMBL" id="SVE13734.1"/>
    </source>
</evidence>
<feature type="non-terminal residue" evidence="1">
    <location>
        <position position="1"/>
    </location>
</feature>
<dbReference type="EMBL" id="UINC01196638">
    <property type="protein sequence ID" value="SVE13734.1"/>
    <property type="molecule type" value="Genomic_DNA"/>
</dbReference>
<gene>
    <name evidence="1" type="ORF">METZ01_LOCUS466588</name>
</gene>
<accession>A0A383B1H2</accession>
<proteinExistence type="predicted"/>
<reference evidence="1" key="1">
    <citation type="submission" date="2018-05" db="EMBL/GenBank/DDBJ databases">
        <authorList>
            <person name="Lanie J.A."/>
            <person name="Ng W.-L."/>
            <person name="Kazmierczak K.M."/>
            <person name="Andrzejewski T.M."/>
            <person name="Davidsen T.M."/>
            <person name="Wayne K.J."/>
            <person name="Tettelin H."/>
            <person name="Glass J.I."/>
            <person name="Rusch D."/>
            <person name="Podicherti R."/>
            <person name="Tsui H.-C.T."/>
            <person name="Winkler M.E."/>
        </authorList>
    </citation>
    <scope>NUCLEOTIDE SEQUENCE</scope>
</reference>